<dbReference type="RefSeq" id="WP_158423941.1">
    <property type="nucleotide sequence ID" value="NZ_JAOQJQ010000001.1"/>
</dbReference>
<sequence>MREIKQIAVFGAGKMGSGIAQLFATGKYPVYLWAFDEAEKERALKTMKENLQLLAENDILSPEEIPDILNRIKITTDFEEVAFSADLAVECILENMELKQEFFKNLDSIVPEDVILCTNTSAMSITEIASKSEHKERIIGTHFWNPPYLIPLVEVVKTVHVAEGIAEIVCDTLRGIGKKPIVAKKDVPGFIANRMQNALGREALSIVQNGLADPKDVDDAVKYGFGMRLGSIGPIEQIDAIGIDLCINIGDYLFQDLEDSKEALPILKEKASRKELGFKTGGVGIQTWTQEQMKEYNERTIRDLIKIGKALQMF</sequence>
<feature type="domain" description="3-hydroxyacyl-CoA dehydrogenase NAD binding" evidence="5">
    <location>
        <begin position="6"/>
        <end position="186"/>
    </location>
</feature>
<protein>
    <submittedName>
        <fullName evidence="6">3-hydroxyacyl-CoA dehydrogenase NAD-binding domain-containing protein</fullName>
    </submittedName>
</protein>
<dbReference type="Pfam" id="PF02737">
    <property type="entry name" value="3HCDH_N"/>
    <property type="match status" value="1"/>
</dbReference>
<evidence type="ECO:0000313" key="7">
    <source>
        <dbReference type="Proteomes" id="UP001652442"/>
    </source>
</evidence>
<name>A0ABT2TFX3_9FIRM</name>
<accession>A0ABT2TFX3</accession>
<evidence type="ECO:0000256" key="1">
    <source>
        <dbReference type="ARBA" id="ARBA00005086"/>
    </source>
</evidence>
<dbReference type="Proteomes" id="UP001652442">
    <property type="component" value="Unassembled WGS sequence"/>
</dbReference>
<feature type="domain" description="3-hydroxyacyl-CoA dehydrogenase C-terminal" evidence="4">
    <location>
        <begin position="189"/>
        <end position="281"/>
    </location>
</feature>
<evidence type="ECO:0000259" key="4">
    <source>
        <dbReference type="Pfam" id="PF00725"/>
    </source>
</evidence>
<dbReference type="Gene3D" id="1.10.1040.10">
    <property type="entry name" value="N-(1-d-carboxylethyl)-l-norvaline Dehydrogenase, domain 2"/>
    <property type="match status" value="1"/>
</dbReference>
<dbReference type="PANTHER" id="PTHR48075">
    <property type="entry name" value="3-HYDROXYACYL-COA DEHYDROGENASE FAMILY PROTEIN"/>
    <property type="match status" value="1"/>
</dbReference>
<dbReference type="SUPFAM" id="SSF48179">
    <property type="entry name" value="6-phosphogluconate dehydrogenase C-terminal domain-like"/>
    <property type="match status" value="1"/>
</dbReference>
<comment type="caution">
    <text evidence="6">The sequence shown here is derived from an EMBL/GenBank/DDBJ whole genome shotgun (WGS) entry which is preliminary data.</text>
</comment>
<dbReference type="InterPro" id="IPR006176">
    <property type="entry name" value="3-OHacyl-CoA_DH_NAD-bd"/>
</dbReference>
<evidence type="ECO:0000256" key="3">
    <source>
        <dbReference type="ARBA" id="ARBA00023002"/>
    </source>
</evidence>
<comment type="similarity">
    <text evidence="2">Belongs to the 3-hydroxyacyl-CoA dehydrogenase family.</text>
</comment>
<gene>
    <name evidence="6" type="ORF">OCV88_01935</name>
</gene>
<dbReference type="SUPFAM" id="SSF51735">
    <property type="entry name" value="NAD(P)-binding Rossmann-fold domains"/>
    <property type="match status" value="1"/>
</dbReference>
<dbReference type="InterPro" id="IPR013328">
    <property type="entry name" value="6PGD_dom2"/>
</dbReference>
<keyword evidence="7" id="KW-1185">Reference proteome</keyword>
<dbReference type="Gene3D" id="3.40.50.720">
    <property type="entry name" value="NAD(P)-binding Rossmann-like Domain"/>
    <property type="match status" value="1"/>
</dbReference>
<proteinExistence type="inferred from homology"/>
<organism evidence="6 7">
    <name type="scientific">Brotonthovivens ammoniilytica</name>
    <dbReference type="NCBI Taxonomy" id="2981725"/>
    <lineage>
        <taxon>Bacteria</taxon>
        <taxon>Bacillati</taxon>
        <taxon>Bacillota</taxon>
        <taxon>Clostridia</taxon>
        <taxon>Lachnospirales</taxon>
        <taxon>Lachnospiraceae</taxon>
        <taxon>Brotonthovivens</taxon>
    </lineage>
</organism>
<keyword evidence="3" id="KW-0560">Oxidoreductase</keyword>
<dbReference type="Pfam" id="PF00725">
    <property type="entry name" value="3HCDH"/>
    <property type="match status" value="1"/>
</dbReference>
<dbReference type="InterPro" id="IPR008927">
    <property type="entry name" value="6-PGluconate_DH-like_C_sf"/>
</dbReference>
<dbReference type="PIRSF" id="PIRSF000105">
    <property type="entry name" value="HCDH"/>
    <property type="match status" value="1"/>
</dbReference>
<reference evidence="6 7" key="1">
    <citation type="journal article" date="2021" name="ISME Commun">
        <title>Automated analysis of genomic sequences facilitates high-throughput and comprehensive description of bacteria.</title>
        <authorList>
            <person name="Hitch T.C.A."/>
        </authorList>
    </citation>
    <scope>NUCLEOTIDE SEQUENCE [LARGE SCALE GENOMIC DNA]</scope>
    <source>
        <strain evidence="6 7">Sanger_109</strain>
    </source>
</reference>
<evidence type="ECO:0000313" key="6">
    <source>
        <dbReference type="EMBL" id="MCU6761095.1"/>
    </source>
</evidence>
<dbReference type="InterPro" id="IPR036291">
    <property type="entry name" value="NAD(P)-bd_dom_sf"/>
</dbReference>
<evidence type="ECO:0000256" key="2">
    <source>
        <dbReference type="ARBA" id="ARBA00009463"/>
    </source>
</evidence>
<dbReference type="PANTHER" id="PTHR48075:SF5">
    <property type="entry name" value="3-HYDROXYBUTYRYL-COA DEHYDROGENASE"/>
    <property type="match status" value="1"/>
</dbReference>
<dbReference type="EMBL" id="JAOQJQ010000001">
    <property type="protein sequence ID" value="MCU6761095.1"/>
    <property type="molecule type" value="Genomic_DNA"/>
</dbReference>
<comment type="pathway">
    <text evidence="1">Lipid metabolism; butanoate metabolism.</text>
</comment>
<dbReference type="InterPro" id="IPR006108">
    <property type="entry name" value="3HC_DH_C"/>
</dbReference>
<evidence type="ECO:0000259" key="5">
    <source>
        <dbReference type="Pfam" id="PF02737"/>
    </source>
</evidence>
<dbReference type="InterPro" id="IPR022694">
    <property type="entry name" value="3-OHacyl-CoA_DH"/>
</dbReference>